<protein>
    <submittedName>
        <fullName evidence="1">Uncharacterized protein</fullName>
    </submittedName>
</protein>
<evidence type="ECO:0000313" key="1">
    <source>
        <dbReference type="EMBL" id="CAA3033341.1"/>
    </source>
</evidence>
<gene>
    <name evidence="1" type="ORF">OLEA9_A054443</name>
</gene>
<dbReference type="Gramene" id="OE9A054443T1">
    <property type="protein sequence ID" value="OE9A054443C1"/>
    <property type="gene ID" value="OE9A054443"/>
</dbReference>
<dbReference type="AlphaFoldDB" id="A0A8S0VHR1"/>
<proteinExistence type="predicted"/>
<evidence type="ECO:0000313" key="2">
    <source>
        <dbReference type="Proteomes" id="UP000594638"/>
    </source>
</evidence>
<organism evidence="1 2">
    <name type="scientific">Olea europaea subsp. europaea</name>
    <dbReference type="NCBI Taxonomy" id="158383"/>
    <lineage>
        <taxon>Eukaryota</taxon>
        <taxon>Viridiplantae</taxon>
        <taxon>Streptophyta</taxon>
        <taxon>Embryophyta</taxon>
        <taxon>Tracheophyta</taxon>
        <taxon>Spermatophyta</taxon>
        <taxon>Magnoliopsida</taxon>
        <taxon>eudicotyledons</taxon>
        <taxon>Gunneridae</taxon>
        <taxon>Pentapetalae</taxon>
        <taxon>asterids</taxon>
        <taxon>lamiids</taxon>
        <taxon>Lamiales</taxon>
        <taxon>Oleaceae</taxon>
        <taxon>Oleeae</taxon>
        <taxon>Olea</taxon>
    </lineage>
</organism>
<accession>A0A8S0VHR1</accession>
<sequence length="99" mass="10893">IQARRDLNGLLDGCYERVTCRIRRGILWTHIAVNTAISHRRREAMPALVDCMLGQTIRALTISTIMRNNTNGSPSRSCAGMAGVGAVRPFVSDEGDDHQ</sequence>
<feature type="non-terminal residue" evidence="1">
    <location>
        <position position="1"/>
    </location>
</feature>
<dbReference type="EMBL" id="CACTIH010010484">
    <property type="protein sequence ID" value="CAA3033341.1"/>
    <property type="molecule type" value="Genomic_DNA"/>
</dbReference>
<feature type="non-terminal residue" evidence="1">
    <location>
        <position position="99"/>
    </location>
</feature>
<comment type="caution">
    <text evidence="1">The sequence shown here is derived from an EMBL/GenBank/DDBJ whole genome shotgun (WGS) entry which is preliminary data.</text>
</comment>
<reference evidence="1 2" key="1">
    <citation type="submission" date="2019-12" db="EMBL/GenBank/DDBJ databases">
        <authorList>
            <person name="Alioto T."/>
            <person name="Alioto T."/>
            <person name="Gomez Garrido J."/>
        </authorList>
    </citation>
    <scope>NUCLEOTIDE SEQUENCE [LARGE SCALE GENOMIC DNA]</scope>
</reference>
<dbReference type="Proteomes" id="UP000594638">
    <property type="component" value="Unassembled WGS sequence"/>
</dbReference>
<keyword evidence="2" id="KW-1185">Reference proteome</keyword>
<name>A0A8S0VHR1_OLEEU</name>